<accession>A0A8J4BTM2</accession>
<proteinExistence type="predicted"/>
<evidence type="ECO:0000256" key="1">
    <source>
        <dbReference type="SAM" id="MobiDB-lite"/>
    </source>
</evidence>
<evidence type="ECO:0000313" key="2">
    <source>
        <dbReference type="EMBL" id="GIL68244.1"/>
    </source>
</evidence>
<feature type="compositionally biased region" description="Gly residues" evidence="1">
    <location>
        <begin position="1208"/>
        <end position="1217"/>
    </location>
</feature>
<protein>
    <recommendedName>
        <fullName evidence="4">Protein kinase domain-containing protein</fullName>
    </recommendedName>
</protein>
<feature type="compositionally biased region" description="Low complexity" evidence="1">
    <location>
        <begin position="593"/>
        <end position="603"/>
    </location>
</feature>
<evidence type="ECO:0008006" key="4">
    <source>
        <dbReference type="Google" id="ProtNLM"/>
    </source>
</evidence>
<dbReference type="InterPro" id="IPR011009">
    <property type="entry name" value="Kinase-like_dom_sf"/>
</dbReference>
<feature type="region of interest" description="Disordered" evidence="1">
    <location>
        <begin position="925"/>
        <end position="1104"/>
    </location>
</feature>
<organism evidence="2 3">
    <name type="scientific">Volvox africanus</name>
    <dbReference type="NCBI Taxonomy" id="51714"/>
    <lineage>
        <taxon>Eukaryota</taxon>
        <taxon>Viridiplantae</taxon>
        <taxon>Chlorophyta</taxon>
        <taxon>core chlorophytes</taxon>
        <taxon>Chlorophyceae</taxon>
        <taxon>CS clade</taxon>
        <taxon>Chlamydomonadales</taxon>
        <taxon>Volvocaceae</taxon>
        <taxon>Volvox</taxon>
    </lineage>
</organism>
<feature type="compositionally biased region" description="Polar residues" evidence="1">
    <location>
        <begin position="945"/>
        <end position="956"/>
    </location>
</feature>
<sequence length="1367" mass="138766">MKDLICGCFGRVPPTLPQTSTLQSSEVLMKGVQSQEQGLTVDSASVAFQALSELRARLACTNPQQWLSKLNESAVLIADTCDAGLTGLLGLTASGGQASLVVLATGGPAAPNLGIGEILPWDPHLAGGSPNPAEPISAGAPTTQASELPFCCTGASNSAVSLPPWEPPPCLQNVTSTLRPTATGKEAQDGTKPTSMLQLQQKHTNSMRRCPLNSNGSMTTTAALSTVAASDLPLLGLEPWTRVLGALQRALPTSGPARWHVVLLPLSLQNRQVGALLLALPVDTAEGCGGDGVAATVNLHDMNGGRNESQKQQVSALPSPSMTDAAGVLRRGLLRHGTLMAALGQCVTECCLAPVMPAIWQVCTSCALLNSCTTLQELSTCLTTTLTTTLTSELHVELMTRLALLPSKDAPQGLLFDDATRMRGATSTGCTATASPGVNPHAASPLSRPAAVSFLAVHRASGQQQQQQQPASPRGMIRGPMTSGPAGYGARTCGHVSTTASWGSGIGGGTLSSRVPLLQAEAARTTMESGGPVSSDDVLCAVPPTHGSVHTGQAATTMPGWNSSNSMKRGTAGAMTCGPASAGASRRVLSTPQSSSSRGQVRASSMSMASTLAAALLSEAAAAAAKDGASSNDTGAGRTSNTHAKLSCVDPVGGSTAAVAAGALYTIRLVGAVISNVHSYLQDMEQPTADVFMVVRRQGANPISASLVAIAAWSAARSSGGMGASVHRVTSTDPTIEVKLSPRQQLADSIFSNAGIEGGAVGGGTTSVPSCTGSVQLGPWDGSLAFNASTIPPAFVMYLTSAMPLPPQLLGAVRDRAMALLEVLLPTAARALSSAVQDEWSFLCTQVAGGGLATVASATSAVGEMPHSCSPVAADRTTGSGLTGTAPSQGDAALFVPGGRTQTGTACSVLGPNRTGPTSATAAAAARGTASQTMPSGIPAIGNLQPLQSSRSTHGMLSSGPAARGTGGNNALAAISPVRTCDGDSPRAGDPMLQLLPSSPAKSVITRAGTREDVSSSGPRRAQASPSTAALRMPATGRGNQRLGATVSSGLLGSPAHPQSQPESCHPLETFPSSSGLLALEEDDGPDEGSGGGESGGDGTGGGANTLLSTVLSFGGDTAKNVRQAQLDIMVSTYHNALNKARHEAGGLGGLHAEDDVRNLRLIKTIGMGGCSVVLLARLHSMPVAVKVILPPADDSTDDKKGKTDASGQGGQLGWRGGKVTEKHEQEEDEADVVLLPPSGSLLALPFEGAGAPKPAAAFAALETVSRARDSAVARQVQMRLLMRGARELAVMTSISHPHIVQAPRRLWITCGVFHADVLVLHARSGAGDGFRSPKARGVGGGDRCGRSDLYGAHHGVLRHGLPGGRH</sequence>
<feature type="compositionally biased region" description="Polar residues" evidence="1">
    <location>
        <begin position="1046"/>
        <end position="1063"/>
    </location>
</feature>
<feature type="region of interest" description="Disordered" evidence="1">
    <location>
        <begin position="570"/>
        <end position="603"/>
    </location>
</feature>
<evidence type="ECO:0000313" key="3">
    <source>
        <dbReference type="Proteomes" id="UP000747399"/>
    </source>
</evidence>
<feature type="region of interest" description="Disordered" evidence="1">
    <location>
        <begin position="459"/>
        <end position="489"/>
    </location>
</feature>
<comment type="caution">
    <text evidence="2">The sequence shown here is derived from an EMBL/GenBank/DDBJ whole genome shotgun (WGS) entry which is preliminary data.</text>
</comment>
<dbReference type="EMBL" id="BNCO01000112">
    <property type="protein sequence ID" value="GIL68244.1"/>
    <property type="molecule type" value="Genomic_DNA"/>
</dbReference>
<keyword evidence="3" id="KW-1185">Reference proteome</keyword>
<dbReference type="Proteomes" id="UP000747399">
    <property type="component" value="Unassembled WGS sequence"/>
</dbReference>
<gene>
    <name evidence="2" type="ORF">Vafri_21498</name>
</gene>
<feature type="region of interest" description="Disordered" evidence="1">
    <location>
        <begin position="1192"/>
        <end position="1230"/>
    </location>
</feature>
<reference evidence="2" key="1">
    <citation type="journal article" date="2021" name="Proc. Natl. Acad. Sci. U.S.A.">
        <title>Three genomes in the algal genus Volvox reveal the fate of a haploid sex-determining region after a transition to homothallism.</title>
        <authorList>
            <person name="Yamamoto K."/>
            <person name="Hamaji T."/>
            <person name="Kawai-Toyooka H."/>
            <person name="Matsuzaki R."/>
            <person name="Takahashi F."/>
            <person name="Nishimura Y."/>
            <person name="Kawachi M."/>
            <person name="Noguchi H."/>
            <person name="Minakuchi Y."/>
            <person name="Umen J.G."/>
            <person name="Toyoda A."/>
            <person name="Nozaki H."/>
        </authorList>
    </citation>
    <scope>NUCLEOTIDE SEQUENCE</scope>
    <source>
        <strain evidence="2">NIES-3780</strain>
    </source>
</reference>
<dbReference type="SUPFAM" id="SSF56112">
    <property type="entry name" value="Protein kinase-like (PK-like)"/>
    <property type="match status" value="1"/>
</dbReference>
<feature type="compositionally biased region" description="Gly residues" evidence="1">
    <location>
        <begin position="1088"/>
        <end position="1104"/>
    </location>
</feature>
<name>A0A8J4BTM2_9CHLO</name>